<dbReference type="Proteomes" id="UP001632038">
    <property type="component" value="Unassembled WGS sequence"/>
</dbReference>
<comment type="caution">
    <text evidence="2">The sequence shown here is derived from an EMBL/GenBank/DDBJ whole genome shotgun (WGS) entry which is preliminary data.</text>
</comment>
<organism evidence="2 3">
    <name type="scientific">Castilleja foliolosa</name>
    <dbReference type="NCBI Taxonomy" id="1961234"/>
    <lineage>
        <taxon>Eukaryota</taxon>
        <taxon>Viridiplantae</taxon>
        <taxon>Streptophyta</taxon>
        <taxon>Embryophyta</taxon>
        <taxon>Tracheophyta</taxon>
        <taxon>Spermatophyta</taxon>
        <taxon>Magnoliopsida</taxon>
        <taxon>eudicotyledons</taxon>
        <taxon>Gunneridae</taxon>
        <taxon>Pentapetalae</taxon>
        <taxon>asterids</taxon>
        <taxon>lamiids</taxon>
        <taxon>Lamiales</taxon>
        <taxon>Orobanchaceae</taxon>
        <taxon>Pedicularideae</taxon>
        <taxon>Castillejinae</taxon>
        <taxon>Castilleja</taxon>
    </lineage>
</organism>
<evidence type="ECO:0000313" key="3">
    <source>
        <dbReference type="Proteomes" id="UP001632038"/>
    </source>
</evidence>
<evidence type="ECO:0000313" key="2">
    <source>
        <dbReference type="EMBL" id="KAL3639554.1"/>
    </source>
</evidence>
<sequence length="120" mass="14081">MKTTHANLSSENCKRRRTRSSGSFPPDVLGIFLGHDRAHFIFHNHDQDRYRLCLFLNHLKRHELSRPAQDALLNEAEEIHQEALFRYPEVCVVAEKVQITLESWAYIKRRTGVELDPEDL</sequence>
<feature type="region of interest" description="Disordered" evidence="1">
    <location>
        <begin position="1"/>
        <end position="24"/>
    </location>
</feature>
<protein>
    <submittedName>
        <fullName evidence="2">Uncharacterized protein</fullName>
    </submittedName>
</protein>
<dbReference type="AlphaFoldDB" id="A0ABD3DCI5"/>
<feature type="compositionally biased region" description="Polar residues" evidence="1">
    <location>
        <begin position="1"/>
        <end position="11"/>
    </location>
</feature>
<proteinExistence type="predicted"/>
<evidence type="ECO:0000256" key="1">
    <source>
        <dbReference type="SAM" id="MobiDB-lite"/>
    </source>
</evidence>
<name>A0ABD3DCI5_9LAMI</name>
<gene>
    <name evidence="2" type="ORF">CASFOL_017461</name>
</gene>
<reference evidence="3" key="1">
    <citation type="journal article" date="2024" name="IScience">
        <title>Strigolactones Initiate the Formation of Haustorium-like Structures in Castilleja.</title>
        <authorList>
            <person name="Buerger M."/>
            <person name="Peterson D."/>
            <person name="Chory J."/>
        </authorList>
    </citation>
    <scope>NUCLEOTIDE SEQUENCE [LARGE SCALE GENOMIC DNA]</scope>
</reference>
<accession>A0ABD3DCI5</accession>
<dbReference type="EMBL" id="JAVIJP010000018">
    <property type="protein sequence ID" value="KAL3639554.1"/>
    <property type="molecule type" value="Genomic_DNA"/>
</dbReference>
<keyword evidence="3" id="KW-1185">Reference proteome</keyword>